<dbReference type="Proteomes" id="UP001197028">
    <property type="component" value="Unassembled WGS sequence"/>
</dbReference>
<proteinExistence type="predicted"/>
<evidence type="ECO:0000313" key="2">
    <source>
        <dbReference type="Proteomes" id="UP001197028"/>
    </source>
</evidence>
<organism evidence="1 2">
    <name type="scientific">Acidithiobacillus concretivorus</name>
    <dbReference type="NCBI Taxonomy" id="3063952"/>
    <lineage>
        <taxon>Bacteria</taxon>
        <taxon>Pseudomonadati</taxon>
        <taxon>Pseudomonadota</taxon>
        <taxon>Acidithiobacillia</taxon>
        <taxon>Acidithiobacillales</taxon>
        <taxon>Acidithiobacillaceae</taxon>
        <taxon>Acidithiobacillus</taxon>
    </lineage>
</organism>
<sequence>MIGRKVSPAKMVATQKAFNEHMRKWTRDQNAGQFKGFPIAEPRTIGQECEATKGERIPLEVPAQPVEWRHEGSLMIGTPPKGGEYQSLHDDYAAMARNHNGIAALVEGLRALAINPEIAEGEESGAFISGLLEAIEGSYQGELLGLLPSVAGALRAAGKHKATDAVKEPVLSRCRAYKEAHPTHGNGKIAKELKAYAFALNNEKGRPFKWNDETDAYEAIKGWLTPSKSK</sequence>
<reference evidence="1 2" key="1">
    <citation type="journal article" date="2021" name="ISME J.">
        <title>Genomic evolution of the class Acidithiobacillia: deep-branching Proteobacteria living in extreme acidic conditions.</title>
        <authorList>
            <person name="Moya-Beltran A."/>
            <person name="Beard S."/>
            <person name="Rojas-Villalobos C."/>
            <person name="Issotta F."/>
            <person name="Gallardo Y."/>
            <person name="Ulloa R."/>
            <person name="Giaveno A."/>
            <person name="Degli Esposti M."/>
            <person name="Johnson D.B."/>
            <person name="Quatrini R."/>
        </authorList>
    </citation>
    <scope>NUCLEOTIDE SEQUENCE [LARGE SCALE GENOMIC DNA]</scope>
    <source>
        <strain evidence="1 2">ATCC 19703</strain>
    </source>
</reference>
<gene>
    <name evidence="1" type="ORF">HJG40_13995</name>
</gene>
<comment type="caution">
    <text evidence="1">The sequence shown here is derived from an EMBL/GenBank/DDBJ whole genome shotgun (WGS) entry which is preliminary data.</text>
</comment>
<keyword evidence="2" id="KW-1185">Reference proteome</keyword>
<name>A0ABS5ZT53_9PROT</name>
<accession>A0ABS5ZT53</accession>
<protein>
    <submittedName>
        <fullName evidence="1">Uncharacterized protein</fullName>
    </submittedName>
</protein>
<evidence type="ECO:0000313" key="1">
    <source>
        <dbReference type="EMBL" id="MBU2739866.1"/>
    </source>
</evidence>
<dbReference type="RefSeq" id="WP_215864742.1">
    <property type="nucleotide sequence ID" value="NZ_JABELD010000143.1"/>
</dbReference>
<dbReference type="EMBL" id="JABELD010000143">
    <property type="protein sequence ID" value="MBU2739866.1"/>
    <property type="molecule type" value="Genomic_DNA"/>
</dbReference>